<feature type="transmembrane region" description="Helical" evidence="8">
    <location>
        <begin position="171"/>
        <end position="199"/>
    </location>
</feature>
<dbReference type="EMBL" id="QQAV01000005">
    <property type="protein sequence ID" value="RDI24295.1"/>
    <property type="molecule type" value="Genomic_DNA"/>
</dbReference>
<evidence type="ECO:0000256" key="6">
    <source>
        <dbReference type="ARBA" id="ARBA00022989"/>
    </source>
</evidence>
<keyword evidence="11" id="KW-1185">Reference proteome</keyword>
<evidence type="ECO:0000256" key="3">
    <source>
        <dbReference type="ARBA" id="ARBA00022676"/>
    </source>
</evidence>
<comment type="subcellular location">
    <subcellularLocation>
        <location evidence="1">Cell membrane</location>
        <topology evidence="1">Multi-pass membrane protein</topology>
    </subcellularLocation>
</comment>
<feature type="transmembrane region" description="Helical" evidence="8">
    <location>
        <begin position="335"/>
        <end position="354"/>
    </location>
</feature>
<feature type="transmembrane region" description="Helical" evidence="8">
    <location>
        <begin position="366"/>
        <end position="387"/>
    </location>
</feature>
<evidence type="ECO:0000256" key="2">
    <source>
        <dbReference type="ARBA" id="ARBA00022475"/>
    </source>
</evidence>
<reference evidence="10 11" key="1">
    <citation type="submission" date="2018-07" db="EMBL/GenBank/DDBJ databases">
        <title>Genomic Encyclopedia of Type Strains, Phase IV (KMG-IV): sequencing the most valuable type-strain genomes for metagenomic binning, comparative biology and taxonomic classification.</title>
        <authorList>
            <person name="Goeker M."/>
        </authorList>
    </citation>
    <scope>NUCLEOTIDE SEQUENCE [LARGE SCALE GENOMIC DNA]</scope>
    <source>
        <strain evidence="10 11">DSM 21352</strain>
    </source>
</reference>
<feature type="transmembrane region" description="Helical" evidence="8">
    <location>
        <begin position="310"/>
        <end position="329"/>
    </location>
</feature>
<evidence type="ECO:0000313" key="10">
    <source>
        <dbReference type="EMBL" id="RDI24295.1"/>
    </source>
</evidence>
<dbReference type="InterPro" id="IPR050297">
    <property type="entry name" value="LipidA_mod_glycosyltrf_83"/>
</dbReference>
<keyword evidence="4 10" id="KW-0808">Transferase</keyword>
<dbReference type="Proteomes" id="UP000255265">
    <property type="component" value="Unassembled WGS sequence"/>
</dbReference>
<organism evidence="10 11">
    <name type="scientific">Pseudacidovorax intermedius</name>
    <dbReference type="NCBI Taxonomy" id="433924"/>
    <lineage>
        <taxon>Bacteria</taxon>
        <taxon>Pseudomonadati</taxon>
        <taxon>Pseudomonadota</taxon>
        <taxon>Betaproteobacteria</taxon>
        <taxon>Burkholderiales</taxon>
        <taxon>Comamonadaceae</taxon>
        <taxon>Pseudacidovorax</taxon>
    </lineage>
</organism>
<evidence type="ECO:0000256" key="7">
    <source>
        <dbReference type="ARBA" id="ARBA00023136"/>
    </source>
</evidence>
<dbReference type="RefSeq" id="WP_114803277.1">
    <property type="nucleotide sequence ID" value="NZ_QQAV01000005.1"/>
</dbReference>
<feature type="transmembrane region" description="Helical" evidence="8">
    <location>
        <begin position="90"/>
        <end position="108"/>
    </location>
</feature>
<evidence type="ECO:0000256" key="4">
    <source>
        <dbReference type="ARBA" id="ARBA00022679"/>
    </source>
</evidence>
<feature type="transmembrane region" description="Helical" evidence="8">
    <location>
        <begin position="120"/>
        <end position="139"/>
    </location>
</feature>
<evidence type="ECO:0000259" key="9">
    <source>
        <dbReference type="Pfam" id="PF13231"/>
    </source>
</evidence>
<dbReference type="GO" id="GO:0016763">
    <property type="term" value="F:pentosyltransferase activity"/>
    <property type="evidence" value="ECO:0007669"/>
    <property type="project" value="TreeGrafter"/>
</dbReference>
<dbReference type="AlphaFoldDB" id="A0A370FE26"/>
<accession>A0A370FE26</accession>
<proteinExistence type="predicted"/>
<keyword evidence="7 8" id="KW-0472">Membrane</keyword>
<gene>
    <name evidence="10" type="ORF">DFR41_105210</name>
</gene>
<dbReference type="PANTHER" id="PTHR33908:SF11">
    <property type="entry name" value="MEMBRANE PROTEIN"/>
    <property type="match status" value="1"/>
</dbReference>
<dbReference type="Pfam" id="PF13231">
    <property type="entry name" value="PMT_2"/>
    <property type="match status" value="1"/>
</dbReference>
<dbReference type="InterPro" id="IPR038731">
    <property type="entry name" value="RgtA/B/C-like"/>
</dbReference>
<protein>
    <submittedName>
        <fullName evidence="10">4-amino-4-deoxy-L-arabinose transferase-like glycosyltransferase</fullName>
    </submittedName>
</protein>
<dbReference type="PANTHER" id="PTHR33908">
    <property type="entry name" value="MANNOSYLTRANSFERASE YKCB-RELATED"/>
    <property type="match status" value="1"/>
</dbReference>
<name>A0A370FE26_9BURK</name>
<evidence type="ECO:0000256" key="8">
    <source>
        <dbReference type="SAM" id="Phobius"/>
    </source>
</evidence>
<keyword evidence="6 8" id="KW-1133">Transmembrane helix</keyword>
<keyword evidence="3" id="KW-0328">Glycosyltransferase</keyword>
<feature type="transmembrane region" description="Helical" evidence="8">
    <location>
        <begin position="211"/>
        <end position="233"/>
    </location>
</feature>
<feature type="domain" description="Glycosyltransferase RgtA/B/C/D-like" evidence="9">
    <location>
        <begin position="69"/>
        <end position="231"/>
    </location>
</feature>
<comment type="caution">
    <text evidence="10">The sequence shown here is derived from an EMBL/GenBank/DDBJ whole genome shotgun (WGS) entry which is preliminary data.</text>
</comment>
<evidence type="ECO:0000256" key="1">
    <source>
        <dbReference type="ARBA" id="ARBA00004651"/>
    </source>
</evidence>
<evidence type="ECO:0000313" key="11">
    <source>
        <dbReference type="Proteomes" id="UP000255265"/>
    </source>
</evidence>
<dbReference type="GO" id="GO:0009103">
    <property type="term" value="P:lipopolysaccharide biosynthetic process"/>
    <property type="evidence" value="ECO:0007669"/>
    <property type="project" value="UniProtKB-ARBA"/>
</dbReference>
<dbReference type="OrthoDB" id="8933800at2"/>
<dbReference type="GO" id="GO:0005886">
    <property type="term" value="C:plasma membrane"/>
    <property type="evidence" value="ECO:0007669"/>
    <property type="project" value="UniProtKB-SubCell"/>
</dbReference>
<feature type="transmembrane region" description="Helical" evidence="8">
    <location>
        <begin position="264"/>
        <end position="284"/>
    </location>
</feature>
<keyword evidence="2" id="KW-1003">Cell membrane</keyword>
<keyword evidence="5 8" id="KW-0812">Transmembrane</keyword>
<sequence length="539" mass="59338">MSSLPVFAARPTAPAIPAREVLPRGALALVLAMLVLLWALPPVLAYQSPPWDNVEELFWAQRFQWGYYKHPPLPTWIMAVLVRLAGSEPWLTYVAGVGCGAGALYLLWRWARECMPPQRALLAVVLASLVAYHLPRTVVFNHNTVQLLPLAGYWWMLWRTLCRSDARARHWIALGVFAALSLLTKYSAVVQFAVGALLLMQAGRWREPRIWRGLTLAAAVALVLLSPHLYWALTHTDQTLGYAAASVEGHGNRHHRTLQLRQQLGMQVGRLLPMLVVVALAFVLRPRASAPPASTGTAASDALRAEDRRFLAWAAFGPVVLVLAAITLLGTKAHGHWFTTFFLPLPLWLAMRVPGLDAEHWRPRRWAVLLAAAGLFHAVGAIGGAWAEGGGEARRGHITRGSLPSQQIADRLQAVWHAHVPDRPLPLLVGDTWFAGAVALKLGPPVQLWIDGEERTSPWIAPGALEREGGMVVILDTRPFQSEWPTLETRLAQTDCQGRIELPWAQGSTRTVSMRWGLALPHEQAAAGDRCAADPAQSR</sequence>
<evidence type="ECO:0000256" key="5">
    <source>
        <dbReference type="ARBA" id="ARBA00022692"/>
    </source>
</evidence>